<comment type="catalytic activity">
    <reaction evidence="8">
        <text>N(2)-formyl-N(1)-(5-phospho-beta-D-ribosyl)glycinamide + L-glutamine + ATP + H2O = 2-formamido-N(1)-(5-O-phospho-beta-D-ribosyl)acetamidine + L-glutamate + ADP + phosphate + H(+)</text>
        <dbReference type="Rhea" id="RHEA:17129"/>
        <dbReference type="ChEBI" id="CHEBI:15377"/>
        <dbReference type="ChEBI" id="CHEBI:15378"/>
        <dbReference type="ChEBI" id="CHEBI:29985"/>
        <dbReference type="ChEBI" id="CHEBI:30616"/>
        <dbReference type="ChEBI" id="CHEBI:43474"/>
        <dbReference type="ChEBI" id="CHEBI:58359"/>
        <dbReference type="ChEBI" id="CHEBI:147286"/>
        <dbReference type="ChEBI" id="CHEBI:147287"/>
        <dbReference type="ChEBI" id="CHEBI:456216"/>
        <dbReference type="EC" id="6.3.5.3"/>
    </reaction>
</comment>
<dbReference type="EMBL" id="WBOS01000012">
    <property type="protein sequence ID" value="KAB2331194.1"/>
    <property type="molecule type" value="Genomic_DNA"/>
</dbReference>
<evidence type="ECO:0000313" key="10">
    <source>
        <dbReference type="Proteomes" id="UP000481030"/>
    </source>
</evidence>
<dbReference type="Gene3D" id="3.40.50.880">
    <property type="match status" value="1"/>
</dbReference>
<dbReference type="PANTHER" id="PTHR47552:SF1">
    <property type="entry name" value="PHOSPHORIBOSYLFORMYLGLYCINAMIDINE SYNTHASE SUBUNIT PURQ"/>
    <property type="match status" value="1"/>
</dbReference>
<dbReference type="Pfam" id="PF13507">
    <property type="entry name" value="GATase_5"/>
    <property type="match status" value="1"/>
</dbReference>
<dbReference type="GO" id="GO:0006189">
    <property type="term" value="P:'de novo' IMP biosynthetic process"/>
    <property type="evidence" value="ECO:0007669"/>
    <property type="project" value="UniProtKB-UniRule"/>
</dbReference>
<keyword evidence="6 8" id="KW-0067">ATP-binding</keyword>
<dbReference type="RefSeq" id="WP_151536395.1">
    <property type="nucleotide sequence ID" value="NZ_WBOS01000012.1"/>
</dbReference>
<keyword evidence="1 8" id="KW-0963">Cytoplasm</keyword>
<evidence type="ECO:0000256" key="1">
    <source>
        <dbReference type="ARBA" id="ARBA00022490"/>
    </source>
</evidence>
<dbReference type="CDD" id="cd01740">
    <property type="entry name" value="GATase1_FGAR_AT"/>
    <property type="match status" value="1"/>
</dbReference>
<evidence type="ECO:0000256" key="6">
    <source>
        <dbReference type="ARBA" id="ARBA00022840"/>
    </source>
</evidence>
<keyword evidence="3 8" id="KW-0547">Nucleotide-binding</keyword>
<dbReference type="GO" id="GO:0005524">
    <property type="term" value="F:ATP binding"/>
    <property type="evidence" value="ECO:0007669"/>
    <property type="project" value="UniProtKB-KW"/>
</dbReference>
<evidence type="ECO:0000313" key="9">
    <source>
        <dbReference type="EMBL" id="KAB2331194.1"/>
    </source>
</evidence>
<evidence type="ECO:0000256" key="5">
    <source>
        <dbReference type="ARBA" id="ARBA00022801"/>
    </source>
</evidence>
<comment type="function">
    <text evidence="8">Part of the phosphoribosylformylglycinamidine synthase complex involved in the purines biosynthetic pathway. Catalyzes the ATP-dependent conversion of formylglycinamide ribonucleotide (FGAR) and glutamine to yield formylglycinamidine ribonucleotide (FGAM) and glutamate. The FGAM synthase complex is composed of three subunits. PurQ produces an ammonia molecule by converting glutamine to glutamate. PurL transfers the ammonia molecule to FGAR to form FGAM in an ATP-dependent manner. PurS interacts with PurQ and PurL and is thought to assist in the transfer of the ammonia molecule from PurQ to PurL.</text>
</comment>
<dbReference type="SMART" id="SM01211">
    <property type="entry name" value="GATase_5"/>
    <property type="match status" value="1"/>
</dbReference>
<dbReference type="AlphaFoldDB" id="A0A6L3V130"/>
<dbReference type="GO" id="GO:0004642">
    <property type="term" value="F:phosphoribosylformylglycinamidine synthase activity"/>
    <property type="evidence" value="ECO:0007669"/>
    <property type="project" value="UniProtKB-UniRule"/>
</dbReference>
<sequence>MRLAVIAFPGSNEADMYSALKDVLKEEVEIVNHEAENLEGFDGIILPGGASYGDYLRPGAIARHSKVINEVKKAAEAGKPVIGVSNGFQVLLEAGLLPGAMKRNESLEFICRSVEVKVENNETLFTSEYESNEVLSLQIAHGNGNYYCDDETLDRLKENKQIVFTYNGSNPNGSLENIAGITNEKGNVLGIMPHAERAVEELIGGTDGLKLFQSIVKNWREAHVANA</sequence>
<dbReference type="PIRSF" id="PIRSF001586">
    <property type="entry name" value="FGAM_synth_I"/>
    <property type="match status" value="1"/>
</dbReference>
<protein>
    <recommendedName>
        <fullName evidence="8">Phosphoribosylformylglycinamidine synthase subunit PurQ</fullName>
        <shortName evidence="8">FGAM synthase</shortName>
        <ecNumber evidence="8">6.3.5.3</ecNumber>
    </recommendedName>
    <alternativeName>
        <fullName evidence="8">Formylglycinamide ribonucleotide amidotransferase subunit I</fullName>
        <shortName evidence="8">FGAR amidotransferase I</shortName>
        <shortName evidence="8">FGAR-AT I</shortName>
    </alternativeName>
    <alternativeName>
        <fullName evidence="8">Glutaminase PurQ</fullName>
        <ecNumber evidence="8">3.5.1.2</ecNumber>
    </alternativeName>
    <alternativeName>
        <fullName evidence="8">Phosphoribosylformylglycinamidine synthase subunit I</fullName>
    </alternativeName>
</protein>
<keyword evidence="4 8" id="KW-0658">Purine biosynthesis</keyword>
<evidence type="ECO:0000256" key="8">
    <source>
        <dbReference type="HAMAP-Rule" id="MF_00421"/>
    </source>
</evidence>
<name>A0A6L3V130_9BACI</name>
<keyword evidence="7 8" id="KW-0315">Glutamine amidotransferase</keyword>
<dbReference type="NCBIfam" id="NF002957">
    <property type="entry name" value="PRK03619.1"/>
    <property type="match status" value="1"/>
</dbReference>
<evidence type="ECO:0000256" key="2">
    <source>
        <dbReference type="ARBA" id="ARBA00022598"/>
    </source>
</evidence>
<dbReference type="OrthoDB" id="9804441at2"/>
<dbReference type="NCBIfam" id="TIGR01737">
    <property type="entry name" value="FGAM_synth_I"/>
    <property type="match status" value="1"/>
</dbReference>
<dbReference type="Proteomes" id="UP000481030">
    <property type="component" value="Unassembled WGS sequence"/>
</dbReference>
<comment type="pathway">
    <text evidence="8">Purine metabolism; IMP biosynthesis via de novo pathway; 5-amino-1-(5-phospho-D-ribosyl)imidazole from N(2)-formyl-N(1)-(5-phospho-D-ribosyl)glycinamide: step 1/2.</text>
</comment>
<dbReference type="PROSITE" id="PS51273">
    <property type="entry name" value="GATASE_TYPE_1"/>
    <property type="match status" value="1"/>
</dbReference>
<feature type="active site" evidence="8">
    <location>
        <position position="194"/>
    </location>
</feature>
<dbReference type="EC" id="6.3.5.3" evidence="8"/>
<accession>A0A6L3V130</accession>
<feature type="active site" evidence="8">
    <location>
        <position position="196"/>
    </location>
</feature>
<comment type="subcellular location">
    <subcellularLocation>
        <location evidence="8">Cytoplasm</location>
    </subcellularLocation>
</comment>
<organism evidence="9 10">
    <name type="scientific">Cytobacillus depressus</name>
    <dbReference type="NCBI Taxonomy" id="1602942"/>
    <lineage>
        <taxon>Bacteria</taxon>
        <taxon>Bacillati</taxon>
        <taxon>Bacillota</taxon>
        <taxon>Bacilli</taxon>
        <taxon>Bacillales</taxon>
        <taxon>Bacillaceae</taxon>
        <taxon>Cytobacillus</taxon>
    </lineage>
</organism>
<evidence type="ECO:0000256" key="7">
    <source>
        <dbReference type="ARBA" id="ARBA00022962"/>
    </source>
</evidence>
<dbReference type="GO" id="GO:0005737">
    <property type="term" value="C:cytoplasm"/>
    <property type="evidence" value="ECO:0007669"/>
    <property type="project" value="UniProtKB-SubCell"/>
</dbReference>
<dbReference type="HAMAP" id="MF_00421">
    <property type="entry name" value="PurQ"/>
    <property type="match status" value="1"/>
</dbReference>
<dbReference type="InterPro" id="IPR029062">
    <property type="entry name" value="Class_I_gatase-like"/>
</dbReference>
<gene>
    <name evidence="8 9" type="primary">purQ</name>
    <name evidence="9" type="ORF">F7731_19170</name>
</gene>
<evidence type="ECO:0000256" key="3">
    <source>
        <dbReference type="ARBA" id="ARBA00022741"/>
    </source>
</evidence>
<dbReference type="GO" id="GO:0004359">
    <property type="term" value="F:glutaminase activity"/>
    <property type="evidence" value="ECO:0007669"/>
    <property type="project" value="UniProtKB-EC"/>
</dbReference>
<dbReference type="InterPro" id="IPR010075">
    <property type="entry name" value="PRibForGlyAmidine_synth_PurQ"/>
</dbReference>
<comment type="catalytic activity">
    <reaction evidence="8">
        <text>L-glutamine + H2O = L-glutamate + NH4(+)</text>
        <dbReference type="Rhea" id="RHEA:15889"/>
        <dbReference type="ChEBI" id="CHEBI:15377"/>
        <dbReference type="ChEBI" id="CHEBI:28938"/>
        <dbReference type="ChEBI" id="CHEBI:29985"/>
        <dbReference type="ChEBI" id="CHEBI:58359"/>
        <dbReference type="EC" id="3.5.1.2"/>
    </reaction>
</comment>
<dbReference type="SUPFAM" id="SSF52317">
    <property type="entry name" value="Class I glutamine amidotransferase-like"/>
    <property type="match status" value="1"/>
</dbReference>
<dbReference type="UniPathway" id="UPA00074">
    <property type="reaction ID" value="UER00128"/>
</dbReference>
<evidence type="ECO:0000256" key="4">
    <source>
        <dbReference type="ARBA" id="ARBA00022755"/>
    </source>
</evidence>
<reference evidence="9 10" key="1">
    <citation type="journal article" date="2016" name="Antonie Van Leeuwenhoek">
        <title>Bacillus depressus sp. nov., isolated from soil of a sunflower field.</title>
        <authorList>
            <person name="Wei X."/>
            <person name="Xin D."/>
            <person name="Xin Y."/>
            <person name="Zhang H."/>
            <person name="Wang T."/>
            <person name="Zhang J."/>
        </authorList>
    </citation>
    <scope>NUCLEOTIDE SEQUENCE [LARGE SCALE GENOMIC DNA]</scope>
    <source>
        <strain evidence="9 10">BZ1</strain>
    </source>
</reference>
<keyword evidence="10" id="KW-1185">Reference proteome</keyword>
<keyword evidence="5 8" id="KW-0378">Hydrolase</keyword>
<comment type="subunit">
    <text evidence="8">Part of the FGAM synthase complex composed of 1 PurL, 1 PurQ and 2 PurS subunits.</text>
</comment>
<comment type="caution">
    <text evidence="8">Lacks conserved residue(s) required for the propagation of feature annotation.</text>
</comment>
<proteinExistence type="inferred from homology"/>
<keyword evidence="2 8" id="KW-0436">Ligase</keyword>
<comment type="caution">
    <text evidence="9">The sequence shown here is derived from an EMBL/GenBank/DDBJ whole genome shotgun (WGS) entry which is preliminary data.</text>
</comment>
<dbReference type="PANTHER" id="PTHR47552">
    <property type="entry name" value="PHOSPHORIBOSYLFORMYLGLYCINAMIDINE SYNTHASE SUBUNIT PURQ"/>
    <property type="match status" value="1"/>
</dbReference>
<dbReference type="EC" id="3.5.1.2" evidence="8"/>